<keyword evidence="1" id="KW-0328">Glycosyltransferase</keyword>
<keyword evidence="3" id="KW-1133">Transmembrane helix</keyword>
<evidence type="ECO:0000256" key="2">
    <source>
        <dbReference type="ARBA" id="ARBA00022679"/>
    </source>
</evidence>
<feature type="signal peptide" evidence="4">
    <location>
        <begin position="1"/>
        <end position="26"/>
    </location>
</feature>
<evidence type="ECO:0000256" key="4">
    <source>
        <dbReference type="SAM" id="SignalP"/>
    </source>
</evidence>
<dbReference type="Gene3D" id="3.40.50.2000">
    <property type="entry name" value="Glycogen Phosphorylase B"/>
    <property type="match status" value="2"/>
</dbReference>
<dbReference type="EMBL" id="CAXHTA020000007">
    <property type="protein sequence ID" value="CAL5222961.1"/>
    <property type="molecule type" value="Genomic_DNA"/>
</dbReference>
<protein>
    <submittedName>
        <fullName evidence="5">G5402 protein</fullName>
    </submittedName>
</protein>
<gene>
    <name evidence="5" type="primary">g5402</name>
    <name evidence="5" type="ORF">VP750_LOCUS4620</name>
</gene>
<name>A0ABP1FSR4_9CHLO</name>
<dbReference type="CDD" id="cd03784">
    <property type="entry name" value="GT1_Gtf-like"/>
    <property type="match status" value="1"/>
</dbReference>
<dbReference type="PANTHER" id="PTHR48043:SF145">
    <property type="entry name" value="FI06409P-RELATED"/>
    <property type="match status" value="1"/>
</dbReference>
<dbReference type="InterPro" id="IPR002213">
    <property type="entry name" value="UDP_glucos_trans"/>
</dbReference>
<dbReference type="InterPro" id="IPR050271">
    <property type="entry name" value="UDP-glycosyltransferase"/>
</dbReference>
<keyword evidence="3" id="KW-0472">Membrane</keyword>
<reference evidence="5 6" key="1">
    <citation type="submission" date="2024-06" db="EMBL/GenBank/DDBJ databases">
        <authorList>
            <person name="Kraege A."/>
            <person name="Thomma B."/>
        </authorList>
    </citation>
    <scope>NUCLEOTIDE SEQUENCE [LARGE SCALE GENOMIC DNA]</scope>
</reference>
<accession>A0ABP1FSR4</accession>
<evidence type="ECO:0000313" key="5">
    <source>
        <dbReference type="EMBL" id="CAL5222961.1"/>
    </source>
</evidence>
<dbReference type="SUPFAM" id="SSF53756">
    <property type="entry name" value="UDP-Glycosyltransferase/glycogen phosphorylase"/>
    <property type="match status" value="1"/>
</dbReference>
<keyword evidence="4" id="KW-0732">Signal</keyword>
<sequence>MGNHLAALKGWIAIALIATGVVGAQAGKVIIATSPVGKSHLMNLKVIAKEIEQRGHSVMWVAVAADVSFLQPTNSNIISYAMQGRSYDTPVPDFRVTADITWTNLWQGMNLLLSDSCIGLMSNQTALDYMKAFQADVMIAEVFTPCSALLAHTLDLPWINFWPGSPAEPFGNVPWAGSNRRMVQPNPLSYYPQFRVKGTGPTTQHLSLWQRVENYAMYWYWVWDDWRIHSAVVRKLYKKYDFDPDVIEERRRMVMTLVPVDWAAEWLRPVTPNYKLVGPILSGPGKALPAHLEAFMDGAGEQGVLLVSLGTIAELEQQQLKGMAAAFAALPSKVLWRLTAKEVPDGAAMAALELGNNTQVLTWVPQNDILAHPNLRAFLSHVGINSMYEAIYHGKPLVCMPFFADQPTNADRVVAKGFGVRLDPSQAGTPAFGKAIMEVLSNPQYTEAAQAMSVKIRARKNTPVQEAADWVEHVLETKGEPYLKTPEDELSFIVRNSLDVYAILAACCCIFATAAKALIQLLLSSCRPGYKTLLADGSLPPMSAMSKAKAN</sequence>
<keyword evidence="3" id="KW-0812">Transmembrane</keyword>
<dbReference type="Proteomes" id="UP001497392">
    <property type="component" value="Unassembled WGS sequence"/>
</dbReference>
<dbReference type="Pfam" id="PF00201">
    <property type="entry name" value="UDPGT"/>
    <property type="match status" value="1"/>
</dbReference>
<keyword evidence="6" id="KW-1185">Reference proteome</keyword>
<organism evidence="5 6">
    <name type="scientific">Coccomyxa viridis</name>
    <dbReference type="NCBI Taxonomy" id="1274662"/>
    <lineage>
        <taxon>Eukaryota</taxon>
        <taxon>Viridiplantae</taxon>
        <taxon>Chlorophyta</taxon>
        <taxon>core chlorophytes</taxon>
        <taxon>Trebouxiophyceae</taxon>
        <taxon>Trebouxiophyceae incertae sedis</taxon>
        <taxon>Coccomyxaceae</taxon>
        <taxon>Coccomyxa</taxon>
    </lineage>
</organism>
<dbReference type="PANTHER" id="PTHR48043">
    <property type="entry name" value="EG:EG0003.4 PROTEIN-RELATED"/>
    <property type="match status" value="1"/>
</dbReference>
<proteinExistence type="predicted"/>
<feature type="transmembrane region" description="Helical" evidence="3">
    <location>
        <begin position="500"/>
        <end position="523"/>
    </location>
</feature>
<feature type="chain" id="PRO_5045470323" evidence="4">
    <location>
        <begin position="27"/>
        <end position="551"/>
    </location>
</feature>
<keyword evidence="2" id="KW-0808">Transferase</keyword>
<comment type="caution">
    <text evidence="5">The sequence shown here is derived from an EMBL/GenBank/DDBJ whole genome shotgun (WGS) entry which is preliminary data.</text>
</comment>
<evidence type="ECO:0000313" key="6">
    <source>
        <dbReference type="Proteomes" id="UP001497392"/>
    </source>
</evidence>
<evidence type="ECO:0000256" key="3">
    <source>
        <dbReference type="SAM" id="Phobius"/>
    </source>
</evidence>
<evidence type="ECO:0000256" key="1">
    <source>
        <dbReference type="ARBA" id="ARBA00022676"/>
    </source>
</evidence>